<evidence type="ECO:0000313" key="2">
    <source>
        <dbReference type="Proteomes" id="UP000683925"/>
    </source>
</evidence>
<proteinExistence type="predicted"/>
<sequence>MHSASYQVPQQGCAEISNLTMKSVGIKQNLPKSILGGIV</sequence>
<reference evidence="1" key="1">
    <citation type="submission" date="2021-01" db="EMBL/GenBank/DDBJ databases">
        <authorList>
            <consortium name="Genoscope - CEA"/>
            <person name="William W."/>
        </authorList>
    </citation>
    <scope>NUCLEOTIDE SEQUENCE</scope>
</reference>
<organism evidence="1 2">
    <name type="scientific">Paramecium octaurelia</name>
    <dbReference type="NCBI Taxonomy" id="43137"/>
    <lineage>
        <taxon>Eukaryota</taxon>
        <taxon>Sar</taxon>
        <taxon>Alveolata</taxon>
        <taxon>Ciliophora</taxon>
        <taxon>Intramacronucleata</taxon>
        <taxon>Oligohymenophorea</taxon>
        <taxon>Peniculida</taxon>
        <taxon>Parameciidae</taxon>
        <taxon>Paramecium</taxon>
    </lineage>
</organism>
<gene>
    <name evidence="1" type="ORF">POCTA_138.1.T0780001</name>
</gene>
<evidence type="ECO:0000313" key="1">
    <source>
        <dbReference type="EMBL" id="CAD8181899.1"/>
    </source>
</evidence>
<name>A0A8S1W1A0_PAROT</name>
<comment type="caution">
    <text evidence="1">The sequence shown here is derived from an EMBL/GenBank/DDBJ whole genome shotgun (WGS) entry which is preliminary data.</text>
</comment>
<dbReference type="Proteomes" id="UP000683925">
    <property type="component" value="Unassembled WGS sequence"/>
</dbReference>
<dbReference type="AlphaFoldDB" id="A0A8S1W1A0"/>
<protein>
    <submittedName>
        <fullName evidence="1">Uncharacterized protein</fullName>
    </submittedName>
</protein>
<accession>A0A8S1W1A0</accession>
<dbReference type="EMBL" id="CAJJDP010000077">
    <property type="protein sequence ID" value="CAD8181899.1"/>
    <property type="molecule type" value="Genomic_DNA"/>
</dbReference>
<keyword evidence="2" id="KW-1185">Reference proteome</keyword>